<dbReference type="CDD" id="cd07197">
    <property type="entry name" value="nitrilase"/>
    <property type="match status" value="1"/>
</dbReference>
<dbReference type="PANTHER" id="PTHR23088">
    <property type="entry name" value="NITRILASE-RELATED"/>
    <property type="match status" value="1"/>
</dbReference>
<dbReference type="Pfam" id="PF00795">
    <property type="entry name" value="CN_hydrolase"/>
    <property type="match status" value="1"/>
</dbReference>
<proteinExistence type="inferred from homology"/>
<dbReference type="PROSITE" id="PS50263">
    <property type="entry name" value="CN_HYDROLASE"/>
    <property type="match status" value="1"/>
</dbReference>
<evidence type="ECO:0000256" key="2">
    <source>
        <dbReference type="SAM" id="MobiDB-lite"/>
    </source>
</evidence>
<dbReference type="InterPro" id="IPR003010">
    <property type="entry name" value="C-N_Hydrolase"/>
</dbReference>
<dbReference type="OrthoDB" id="4532287at2"/>
<protein>
    <submittedName>
        <fullName evidence="4">Nitrilase</fullName>
    </submittedName>
</protein>
<organism evidence="4 5">
    <name type="scientific">Streptomyces shenzhenensis</name>
    <dbReference type="NCBI Taxonomy" id="943815"/>
    <lineage>
        <taxon>Bacteria</taxon>
        <taxon>Bacillati</taxon>
        <taxon>Actinomycetota</taxon>
        <taxon>Actinomycetes</taxon>
        <taxon>Kitasatosporales</taxon>
        <taxon>Streptomycetaceae</taxon>
        <taxon>Streptomyces</taxon>
    </lineage>
</organism>
<dbReference type="SUPFAM" id="SSF56317">
    <property type="entry name" value="Carbon-nitrogen hydrolase"/>
    <property type="match status" value="1"/>
</dbReference>
<name>A0A3M0ISJ6_9ACTN</name>
<reference evidence="4 5" key="1">
    <citation type="submission" date="2017-11" db="EMBL/GenBank/DDBJ databases">
        <title>Draft genome of actinobacteria isolated from guarana (Paullinia cupana (Mart.) Ducke.</title>
        <authorList>
            <person name="Siqueira K.A."/>
            <person name="Liotti R.G."/>
            <person name="Mendes T.A.O."/>
            <person name="Soares M.A."/>
        </authorList>
    </citation>
    <scope>NUCLEOTIDE SEQUENCE [LARGE SCALE GENOMIC DNA]</scope>
    <source>
        <strain evidence="4 5">193</strain>
    </source>
</reference>
<dbReference type="InterPro" id="IPR036526">
    <property type="entry name" value="C-N_Hydrolase_sf"/>
</dbReference>
<evidence type="ECO:0000313" key="5">
    <source>
        <dbReference type="Proteomes" id="UP000270471"/>
    </source>
</evidence>
<evidence type="ECO:0000259" key="3">
    <source>
        <dbReference type="PROSITE" id="PS50263"/>
    </source>
</evidence>
<feature type="region of interest" description="Disordered" evidence="2">
    <location>
        <begin position="102"/>
        <end position="121"/>
    </location>
</feature>
<dbReference type="Proteomes" id="UP000270471">
    <property type="component" value="Unassembled WGS sequence"/>
</dbReference>
<dbReference type="Gene3D" id="3.60.110.10">
    <property type="entry name" value="Carbon-nitrogen hydrolase"/>
    <property type="match status" value="1"/>
</dbReference>
<keyword evidence="5" id="KW-1185">Reference proteome</keyword>
<gene>
    <name evidence="4" type="ORF">CTZ28_15800</name>
</gene>
<dbReference type="PANTHER" id="PTHR23088:SF27">
    <property type="entry name" value="DEAMINATED GLUTATHIONE AMIDASE"/>
    <property type="match status" value="1"/>
</dbReference>
<evidence type="ECO:0000256" key="1">
    <source>
        <dbReference type="ARBA" id="ARBA00010613"/>
    </source>
</evidence>
<dbReference type="AlphaFoldDB" id="A0A3M0ISJ6"/>
<comment type="similarity">
    <text evidence="1">Belongs to the carbon-nitrogen hydrolase superfamily. NIT1/NIT2 family.</text>
</comment>
<dbReference type="RefSeq" id="WP_121890051.1">
    <property type="nucleotide sequence ID" value="NZ_PENI01000008.1"/>
</dbReference>
<comment type="caution">
    <text evidence="4">The sequence shown here is derived from an EMBL/GenBank/DDBJ whole genome shotgun (WGS) entry which is preliminary data.</text>
</comment>
<feature type="region of interest" description="Disordered" evidence="2">
    <location>
        <begin position="308"/>
        <end position="330"/>
    </location>
</feature>
<dbReference type="EMBL" id="PENI01000008">
    <property type="protein sequence ID" value="RMB85076.1"/>
    <property type="molecule type" value="Genomic_DNA"/>
</dbReference>
<sequence length="330" mass="33798">MGLSIALGQARSVPGDLAANLATAVRLVRAAGAAGARLLALPELFTCGYDPAAIARTGPGTTLAVPAPGTVPADGSPLAPLARAAADAGIWVVLGAALDRPGPGPVRETAPSGAARHDTGVRSGRPYNAVLVIDPAGAVAGHYAKAHLWGPERDVFAPGTGLVTIEDKGVSVGLGICYDAGFPEFARAHRRAGAHAVLYCSAFAEGDTEYRYGVYHPARAVENGVYVLVSNAVGDIAGERYFGRSGAWDPAGRPLTALDDAEGIRVVTVDPGETARVRRELPYLAELRADLLGAASPPPEAIRLRPSAAAPLTTVPPSTGDAHAARLPRR</sequence>
<accession>A0A3M0ISJ6</accession>
<feature type="domain" description="CN hydrolase" evidence="3">
    <location>
        <begin position="3"/>
        <end position="271"/>
    </location>
</feature>
<evidence type="ECO:0000313" key="4">
    <source>
        <dbReference type="EMBL" id="RMB85076.1"/>
    </source>
</evidence>